<evidence type="ECO:0000313" key="3">
    <source>
        <dbReference type="Proteomes" id="UP000053029"/>
    </source>
</evidence>
<feature type="region of interest" description="Disordered" evidence="1">
    <location>
        <begin position="1"/>
        <end position="100"/>
    </location>
</feature>
<name>A0A0D2ES07_9EURO</name>
<sequence>MDTPLPKGSQRQILTPVTATGQPSQPPDTDTAIITAVCAMVEPQEKQSSPVTSGRTDDQQNSLPYDTLSQRPDQQGIDHDHPQTHQSSPRPAAADGRKDF</sequence>
<feature type="compositionally biased region" description="Polar residues" evidence="1">
    <location>
        <begin position="46"/>
        <end position="73"/>
    </location>
</feature>
<protein>
    <submittedName>
        <fullName evidence="2">Uncharacterized protein</fullName>
    </submittedName>
</protein>
<dbReference type="HOGENOM" id="CLU_2306191_0_0_1"/>
<feature type="compositionally biased region" description="Polar residues" evidence="1">
    <location>
        <begin position="9"/>
        <end position="23"/>
    </location>
</feature>
<evidence type="ECO:0000313" key="2">
    <source>
        <dbReference type="EMBL" id="KIW77007.1"/>
    </source>
</evidence>
<dbReference type="VEuPathDB" id="FungiDB:Z517_09452"/>
<organism evidence="2 3">
    <name type="scientific">Fonsecaea pedrosoi CBS 271.37</name>
    <dbReference type="NCBI Taxonomy" id="1442368"/>
    <lineage>
        <taxon>Eukaryota</taxon>
        <taxon>Fungi</taxon>
        <taxon>Dikarya</taxon>
        <taxon>Ascomycota</taxon>
        <taxon>Pezizomycotina</taxon>
        <taxon>Eurotiomycetes</taxon>
        <taxon>Chaetothyriomycetidae</taxon>
        <taxon>Chaetothyriales</taxon>
        <taxon>Herpotrichiellaceae</taxon>
        <taxon>Fonsecaea</taxon>
    </lineage>
</organism>
<evidence type="ECO:0000256" key="1">
    <source>
        <dbReference type="SAM" id="MobiDB-lite"/>
    </source>
</evidence>
<proteinExistence type="predicted"/>
<accession>A0A0D2ES07</accession>
<dbReference type="GeneID" id="25308942"/>
<reference evidence="2 3" key="1">
    <citation type="submission" date="2015-01" db="EMBL/GenBank/DDBJ databases">
        <title>The Genome Sequence of Fonsecaea pedrosoi CBS 271.37.</title>
        <authorList>
            <consortium name="The Broad Institute Genomics Platform"/>
            <person name="Cuomo C."/>
            <person name="de Hoog S."/>
            <person name="Gorbushina A."/>
            <person name="Stielow B."/>
            <person name="Teixiera M."/>
            <person name="Abouelleil A."/>
            <person name="Chapman S.B."/>
            <person name="Priest M."/>
            <person name="Young S.K."/>
            <person name="Wortman J."/>
            <person name="Nusbaum C."/>
            <person name="Birren B."/>
        </authorList>
    </citation>
    <scope>NUCLEOTIDE SEQUENCE [LARGE SCALE GENOMIC DNA]</scope>
    <source>
        <strain evidence="2 3">CBS 271.37</strain>
    </source>
</reference>
<gene>
    <name evidence="2" type="ORF">Z517_09452</name>
</gene>
<dbReference type="Proteomes" id="UP000053029">
    <property type="component" value="Unassembled WGS sequence"/>
</dbReference>
<keyword evidence="3" id="KW-1185">Reference proteome</keyword>
<dbReference type="RefSeq" id="XP_013280815.1">
    <property type="nucleotide sequence ID" value="XM_013425361.1"/>
</dbReference>
<dbReference type="EMBL" id="KN846974">
    <property type="protein sequence ID" value="KIW77007.1"/>
    <property type="molecule type" value="Genomic_DNA"/>
</dbReference>
<dbReference type="AlphaFoldDB" id="A0A0D2ES07"/>